<keyword evidence="1" id="KW-0175">Coiled coil</keyword>
<sequence>METITSLGLEVKPIGIKECLSDVEEILNKLEQAQAKSEALRQEIKFLKVSDVAKILGINTVSARAIFHRPDFPCCDYGKEMTVEITAFKNYFQKAVKKGDFEE</sequence>
<evidence type="ECO:0000256" key="1">
    <source>
        <dbReference type="SAM" id="Coils"/>
    </source>
</evidence>
<name>A0A8S5VFB1_9CAUD</name>
<dbReference type="EMBL" id="BK016254">
    <property type="protein sequence ID" value="DAG05311.1"/>
    <property type="molecule type" value="Genomic_DNA"/>
</dbReference>
<feature type="coiled-coil region" evidence="1">
    <location>
        <begin position="16"/>
        <end position="50"/>
    </location>
</feature>
<evidence type="ECO:0000313" key="2">
    <source>
        <dbReference type="EMBL" id="DAG05311.1"/>
    </source>
</evidence>
<organism evidence="2">
    <name type="scientific">Siphoviridae sp. ctbxa26</name>
    <dbReference type="NCBI Taxonomy" id="2825568"/>
    <lineage>
        <taxon>Viruses</taxon>
        <taxon>Duplodnaviria</taxon>
        <taxon>Heunggongvirae</taxon>
        <taxon>Uroviricota</taxon>
        <taxon>Caudoviricetes</taxon>
    </lineage>
</organism>
<proteinExistence type="predicted"/>
<protein>
    <submittedName>
        <fullName evidence="2">Uncharacterized protein</fullName>
    </submittedName>
</protein>
<accession>A0A8S5VFB1</accession>
<reference evidence="2" key="1">
    <citation type="journal article" date="2021" name="Proc. Natl. Acad. Sci. U.S.A.">
        <title>A Catalog of Tens of Thousands of Viruses from Human Metagenomes Reveals Hidden Associations with Chronic Diseases.</title>
        <authorList>
            <person name="Tisza M.J."/>
            <person name="Buck C.B."/>
        </authorList>
    </citation>
    <scope>NUCLEOTIDE SEQUENCE</scope>
    <source>
        <strain evidence="2">Ctbxa26</strain>
    </source>
</reference>